<keyword evidence="1" id="KW-0862">Zinc</keyword>
<dbReference type="Pfam" id="PF13912">
    <property type="entry name" value="zf-C2H2_6"/>
    <property type="match status" value="4"/>
</dbReference>
<gene>
    <name evidence="4" type="ORF">Tco_0936909</name>
</gene>
<reference evidence="4" key="1">
    <citation type="journal article" date="2022" name="Int. J. Mol. Sci.">
        <title>Draft Genome of Tanacetum Coccineum: Genomic Comparison of Closely Related Tanacetum-Family Plants.</title>
        <authorList>
            <person name="Yamashiro T."/>
            <person name="Shiraishi A."/>
            <person name="Nakayama K."/>
            <person name="Satake H."/>
        </authorList>
    </citation>
    <scope>NUCLEOTIDE SEQUENCE</scope>
</reference>
<feature type="region of interest" description="Disordered" evidence="2">
    <location>
        <begin position="175"/>
        <end position="197"/>
    </location>
</feature>
<keyword evidence="1" id="KW-0479">Metal-binding</keyword>
<dbReference type="InterPro" id="IPR013087">
    <property type="entry name" value="Znf_C2H2_type"/>
</dbReference>
<evidence type="ECO:0000313" key="5">
    <source>
        <dbReference type="Proteomes" id="UP001151760"/>
    </source>
</evidence>
<sequence length="463" mass="51946">MNQDQEPKLHFCKYCKQGFSNGKQLGGHMRSHSALIAASRKKGVHGVNQFVFGDHMINKHGVHGFAYGHAKMVNNSQLFYQDCDQGFVNGEKGLGFAYDGDKIVKKSQHVDQGYDHDYGANGRIKGHDFVNGGKGIGFAYDYEKMVKKSQHFDQDYDQVYGDFDDGGGYEMVKKSQQKMEADQDYDQDDGANNAYGLRENPKRSWRVSSLNSVEDFGIFCQECGEEFSSSKALVNHKRRHPRKESNRDTICEKCGRGFDSLKALYGHMRCHSAKRSHAFDASDEHDGNVDVDVMINEVARMVLLVKLMISRGVRSLDELKLVFLTQPDFAFSDCEYSGTSDRNAEFEVSADESMGYGSFVNESELGLKKDLNVGYGSGQLKMNLVGSCDFTGSGILLEPKRRYKDHVCAICYKKFGSAQALGSHKRVHNKAENKSSGVNSSDVEFKLTWVHSEIEWDPFAVVN</sequence>
<organism evidence="4 5">
    <name type="scientific">Tanacetum coccineum</name>
    <dbReference type="NCBI Taxonomy" id="301880"/>
    <lineage>
        <taxon>Eukaryota</taxon>
        <taxon>Viridiplantae</taxon>
        <taxon>Streptophyta</taxon>
        <taxon>Embryophyta</taxon>
        <taxon>Tracheophyta</taxon>
        <taxon>Spermatophyta</taxon>
        <taxon>Magnoliopsida</taxon>
        <taxon>eudicotyledons</taxon>
        <taxon>Gunneridae</taxon>
        <taxon>Pentapetalae</taxon>
        <taxon>asterids</taxon>
        <taxon>campanulids</taxon>
        <taxon>Asterales</taxon>
        <taxon>Asteraceae</taxon>
        <taxon>Asteroideae</taxon>
        <taxon>Anthemideae</taxon>
        <taxon>Anthemidinae</taxon>
        <taxon>Tanacetum</taxon>
    </lineage>
</organism>
<evidence type="ECO:0000313" key="4">
    <source>
        <dbReference type="EMBL" id="GJT37044.1"/>
    </source>
</evidence>
<dbReference type="PROSITE" id="PS00028">
    <property type="entry name" value="ZINC_FINGER_C2H2_1"/>
    <property type="match status" value="4"/>
</dbReference>
<dbReference type="SUPFAM" id="SSF57667">
    <property type="entry name" value="beta-beta-alpha zinc fingers"/>
    <property type="match status" value="1"/>
</dbReference>
<proteinExistence type="predicted"/>
<evidence type="ECO:0000259" key="3">
    <source>
        <dbReference type="PROSITE" id="PS50157"/>
    </source>
</evidence>
<evidence type="ECO:0000256" key="1">
    <source>
        <dbReference type="PROSITE-ProRule" id="PRU00042"/>
    </source>
</evidence>
<dbReference type="PANTHER" id="PTHR46869:SF7">
    <property type="entry name" value="ZINC FINGER PROTEIN ZAT9-LIKE"/>
    <property type="match status" value="1"/>
</dbReference>
<dbReference type="EMBL" id="BQNB010015190">
    <property type="protein sequence ID" value="GJT37044.1"/>
    <property type="molecule type" value="Genomic_DNA"/>
</dbReference>
<evidence type="ECO:0000256" key="2">
    <source>
        <dbReference type="SAM" id="MobiDB-lite"/>
    </source>
</evidence>
<dbReference type="Gene3D" id="3.30.160.60">
    <property type="entry name" value="Classic Zinc Finger"/>
    <property type="match status" value="1"/>
</dbReference>
<dbReference type="InterPro" id="IPR036236">
    <property type="entry name" value="Znf_C2H2_sf"/>
</dbReference>
<name>A0ABQ5DJQ8_9ASTR</name>
<feature type="domain" description="C2H2-type" evidence="3">
    <location>
        <begin position="249"/>
        <end position="276"/>
    </location>
</feature>
<accession>A0ABQ5DJQ8</accession>
<dbReference type="SMART" id="SM00355">
    <property type="entry name" value="ZnF_C2H2"/>
    <property type="match status" value="4"/>
</dbReference>
<keyword evidence="5" id="KW-1185">Reference proteome</keyword>
<protein>
    <submittedName>
        <fullName evidence="4">Zinc finger protein ZAT9-like protein</fullName>
    </submittedName>
</protein>
<reference evidence="4" key="2">
    <citation type="submission" date="2022-01" db="EMBL/GenBank/DDBJ databases">
        <authorList>
            <person name="Yamashiro T."/>
            <person name="Shiraishi A."/>
            <person name="Satake H."/>
            <person name="Nakayama K."/>
        </authorList>
    </citation>
    <scope>NUCLEOTIDE SEQUENCE</scope>
</reference>
<dbReference type="PANTHER" id="PTHR46869">
    <property type="entry name" value="C2H2-LIKE ZINC FINGER PROTEIN"/>
    <property type="match status" value="1"/>
</dbReference>
<comment type="caution">
    <text evidence="4">The sequence shown here is derived from an EMBL/GenBank/DDBJ whole genome shotgun (WGS) entry which is preliminary data.</text>
</comment>
<feature type="domain" description="C2H2-type" evidence="3">
    <location>
        <begin position="218"/>
        <end position="245"/>
    </location>
</feature>
<dbReference type="PROSITE" id="PS50157">
    <property type="entry name" value="ZINC_FINGER_C2H2_2"/>
    <property type="match status" value="4"/>
</dbReference>
<feature type="domain" description="C2H2-type" evidence="3">
    <location>
        <begin position="406"/>
        <end position="433"/>
    </location>
</feature>
<dbReference type="Proteomes" id="UP001151760">
    <property type="component" value="Unassembled WGS sequence"/>
</dbReference>
<keyword evidence="1" id="KW-0863">Zinc-finger</keyword>
<feature type="domain" description="C2H2-type" evidence="3">
    <location>
        <begin position="10"/>
        <end position="33"/>
    </location>
</feature>